<dbReference type="Pfam" id="PF13439">
    <property type="entry name" value="Glyco_transf_4"/>
    <property type="match status" value="1"/>
</dbReference>
<dbReference type="SUPFAM" id="SSF53756">
    <property type="entry name" value="UDP-Glycosyltransferase/glycogen phosphorylase"/>
    <property type="match status" value="1"/>
</dbReference>
<feature type="domain" description="Glycosyl transferase family 1" evidence="3">
    <location>
        <begin position="180"/>
        <end position="329"/>
    </location>
</feature>
<dbReference type="SUPFAM" id="SSF53448">
    <property type="entry name" value="Nucleotide-diphospho-sugar transferases"/>
    <property type="match status" value="1"/>
</dbReference>
<proteinExistence type="predicted"/>
<sequence length="711" mass="77122">MKILVVTTWLPTRERPEIGSFVVRDIQMLLRDHEVEVIHLSADGREAEVPFPVRTLRMSPSDPRSIAKAAPVIAERAAGADLVHSMAASALLPFRSLRLSAPWVHTEHWSALLAPATAPLTSRLAIPLTRRLLARPDVVIAVGHDLAAAIGRNRRGPTVVIPNDVHRPDRVSERPGGPVAVLVGVGGLIARKGPDIAVRALAELITRGQAARLIWVGDGSMRDELSELATSLGVEEHLDLRGRLAPSAVEDVLAEADVFLLPTRMETFGVALAEALVAGRPVVTSTAGEQASFVAEPDGVLVPEWSSVAYADGVQRVLALNADRPAEDIAARARALFDPERRREETLSAYESARSVAGDRLPQDVEVIVAAHDPRRDIARAVSSALTSRCVRRVQVVCHNVDVDEIRRAAGESALDPRVEFVELLDGVRSPAGPFNVGLERAAGRYAMVLGSDDELTVGAVDAWRSTALRADADAVIAPLRHAGGARVPTPPTPRRRDLRGARDRLAYRTAPLGLFSLARFGDLRFTAGLATGEDLAFSTRMWFSGARIERHRDAGEYLIHDGDERVTFTRRPLADELEAIPLLLADPSSQALDARDRLALAVKLWRLPVFGAIHYRAGEWDPEDLAALATVSAGLRAFSPAAVKTLSRADAALIDAIADPGVLSARVDMLSRRRRRFLSFPALITAAPQRLFAREAPLRFSAATWWALRR</sequence>
<dbReference type="Proteomes" id="UP000317209">
    <property type="component" value="Unassembled WGS sequence"/>
</dbReference>
<accession>A0A543BPC8</accession>
<evidence type="ECO:0000259" key="4">
    <source>
        <dbReference type="Pfam" id="PF13439"/>
    </source>
</evidence>
<dbReference type="CDD" id="cd00761">
    <property type="entry name" value="Glyco_tranf_GTA_type"/>
    <property type="match status" value="1"/>
</dbReference>
<dbReference type="InterPro" id="IPR028098">
    <property type="entry name" value="Glyco_trans_4-like_N"/>
</dbReference>
<dbReference type="Gene3D" id="3.40.50.2000">
    <property type="entry name" value="Glycogen Phosphorylase B"/>
    <property type="match status" value="2"/>
</dbReference>
<gene>
    <name evidence="5" type="ORF">FB560_2325</name>
</gene>
<evidence type="ECO:0000313" key="6">
    <source>
        <dbReference type="Proteomes" id="UP000317209"/>
    </source>
</evidence>
<organism evidence="5 6">
    <name type="scientific">Microbacterium saperdae</name>
    <dbReference type="NCBI Taxonomy" id="69368"/>
    <lineage>
        <taxon>Bacteria</taxon>
        <taxon>Bacillati</taxon>
        <taxon>Actinomycetota</taxon>
        <taxon>Actinomycetes</taxon>
        <taxon>Micrococcales</taxon>
        <taxon>Microbacteriaceae</taxon>
        <taxon>Microbacterium</taxon>
    </lineage>
</organism>
<dbReference type="PANTHER" id="PTHR12526">
    <property type="entry name" value="GLYCOSYLTRANSFERASE"/>
    <property type="match status" value="1"/>
</dbReference>
<dbReference type="CDD" id="cd03801">
    <property type="entry name" value="GT4_PimA-like"/>
    <property type="match status" value="1"/>
</dbReference>
<reference evidence="5 6" key="1">
    <citation type="submission" date="2019-06" db="EMBL/GenBank/DDBJ databases">
        <title>Sequencing the genomes of 1000 actinobacteria strains.</title>
        <authorList>
            <person name="Klenk H.-P."/>
        </authorList>
    </citation>
    <scope>NUCLEOTIDE SEQUENCE [LARGE SCALE GENOMIC DNA]</scope>
    <source>
        <strain evidence="5 6">DSM 20169</strain>
    </source>
</reference>
<comment type="caution">
    <text evidence="5">The sequence shown here is derived from an EMBL/GenBank/DDBJ whole genome shotgun (WGS) entry which is preliminary data.</text>
</comment>
<dbReference type="Pfam" id="PF00534">
    <property type="entry name" value="Glycos_transf_1"/>
    <property type="match status" value="1"/>
</dbReference>
<dbReference type="RefSeq" id="WP_141872497.1">
    <property type="nucleotide sequence ID" value="NZ_VFOX01000001.1"/>
</dbReference>
<name>A0A543BPC8_9MICO</name>
<evidence type="ECO:0000256" key="2">
    <source>
        <dbReference type="ARBA" id="ARBA00022679"/>
    </source>
</evidence>
<dbReference type="InterPro" id="IPR029044">
    <property type="entry name" value="Nucleotide-diphossugar_trans"/>
</dbReference>
<evidence type="ECO:0000256" key="1">
    <source>
        <dbReference type="ARBA" id="ARBA00022676"/>
    </source>
</evidence>
<evidence type="ECO:0000313" key="5">
    <source>
        <dbReference type="EMBL" id="TQL86662.1"/>
    </source>
</evidence>
<dbReference type="GO" id="GO:0016757">
    <property type="term" value="F:glycosyltransferase activity"/>
    <property type="evidence" value="ECO:0007669"/>
    <property type="project" value="UniProtKB-KW"/>
</dbReference>
<dbReference type="PANTHER" id="PTHR12526:SF510">
    <property type="entry name" value="D-INOSITOL 3-PHOSPHATE GLYCOSYLTRANSFERASE"/>
    <property type="match status" value="1"/>
</dbReference>
<protein>
    <submittedName>
        <fullName evidence="5">Glycosyltransferase involved in cell wall biosynthesis</fullName>
    </submittedName>
</protein>
<keyword evidence="6" id="KW-1185">Reference proteome</keyword>
<dbReference type="EMBL" id="VFOX01000001">
    <property type="protein sequence ID" value="TQL86662.1"/>
    <property type="molecule type" value="Genomic_DNA"/>
</dbReference>
<dbReference type="Gene3D" id="3.90.550.10">
    <property type="entry name" value="Spore Coat Polysaccharide Biosynthesis Protein SpsA, Chain A"/>
    <property type="match status" value="1"/>
</dbReference>
<keyword evidence="2 5" id="KW-0808">Transferase</keyword>
<dbReference type="AlphaFoldDB" id="A0A543BPC8"/>
<evidence type="ECO:0000259" key="3">
    <source>
        <dbReference type="Pfam" id="PF00534"/>
    </source>
</evidence>
<dbReference type="InterPro" id="IPR001296">
    <property type="entry name" value="Glyco_trans_1"/>
</dbReference>
<feature type="domain" description="Glycosyltransferase subfamily 4-like N-terminal" evidence="4">
    <location>
        <begin position="31"/>
        <end position="163"/>
    </location>
</feature>
<dbReference type="OrthoDB" id="3171021at2"/>
<keyword evidence="1" id="KW-0328">Glycosyltransferase</keyword>